<evidence type="ECO:0000313" key="3">
    <source>
        <dbReference type="Proteomes" id="UP000488299"/>
    </source>
</evidence>
<keyword evidence="1" id="KW-0472">Membrane</keyword>
<proteinExistence type="predicted"/>
<dbReference type="Pfam" id="PF14014">
    <property type="entry name" value="DUF4230"/>
    <property type="match status" value="1"/>
</dbReference>
<dbReference type="EMBL" id="WELI01000002">
    <property type="protein sequence ID" value="KAB7732147.1"/>
    <property type="molecule type" value="Genomic_DNA"/>
</dbReference>
<reference evidence="2 3" key="1">
    <citation type="submission" date="2019-10" db="EMBL/GenBank/DDBJ databases">
        <title>Rudanella paleaurantiibacter sp. nov., isolated from sludge.</title>
        <authorList>
            <person name="Xu S.Q."/>
        </authorList>
    </citation>
    <scope>NUCLEOTIDE SEQUENCE [LARGE SCALE GENOMIC DNA]</scope>
    <source>
        <strain evidence="2 3">HX-22-17</strain>
    </source>
</reference>
<dbReference type="RefSeq" id="WP_152123717.1">
    <property type="nucleotide sequence ID" value="NZ_WELI01000002.1"/>
</dbReference>
<keyword evidence="1" id="KW-0812">Transmembrane</keyword>
<name>A0A7J5U2X2_9BACT</name>
<sequence>MLYRPFARFLVVALLVIGVLTLWEFLRPLPLFARFARGNQNLGGVVLKEVTALGKLELVRYTFKDIVEHSQPRTMLPNARAVLIVQGEATGCLDLTRLTAADIETGDTVVVHLPQPELCNWKINHDQSKVYDTEYGFLDESALVDGAYQKAEAQIRQAALNSGILAQTRQNADKILRPMLEKVAGKPVVLRYTNTLTR</sequence>
<dbReference type="Proteomes" id="UP000488299">
    <property type="component" value="Unassembled WGS sequence"/>
</dbReference>
<accession>A0A7J5U2X2</accession>
<dbReference type="InterPro" id="IPR025324">
    <property type="entry name" value="DUF4230"/>
</dbReference>
<comment type="caution">
    <text evidence="2">The sequence shown here is derived from an EMBL/GenBank/DDBJ whole genome shotgun (WGS) entry which is preliminary data.</text>
</comment>
<gene>
    <name evidence="2" type="ORF">F5984_08025</name>
</gene>
<keyword evidence="3" id="KW-1185">Reference proteome</keyword>
<keyword evidence="1" id="KW-1133">Transmembrane helix</keyword>
<protein>
    <submittedName>
        <fullName evidence="2">DUF4230 domain-containing protein</fullName>
    </submittedName>
</protein>
<organism evidence="2 3">
    <name type="scientific">Rudanella paleaurantiibacter</name>
    <dbReference type="NCBI Taxonomy" id="2614655"/>
    <lineage>
        <taxon>Bacteria</taxon>
        <taxon>Pseudomonadati</taxon>
        <taxon>Bacteroidota</taxon>
        <taxon>Cytophagia</taxon>
        <taxon>Cytophagales</taxon>
        <taxon>Cytophagaceae</taxon>
        <taxon>Rudanella</taxon>
    </lineage>
</organism>
<evidence type="ECO:0000256" key="1">
    <source>
        <dbReference type="SAM" id="Phobius"/>
    </source>
</evidence>
<evidence type="ECO:0000313" key="2">
    <source>
        <dbReference type="EMBL" id="KAB7732147.1"/>
    </source>
</evidence>
<dbReference type="AlphaFoldDB" id="A0A7J5U2X2"/>
<feature type="transmembrane region" description="Helical" evidence="1">
    <location>
        <begin position="6"/>
        <end position="26"/>
    </location>
</feature>